<organism evidence="3 4">
    <name type="scientific">Marchantia polymorpha subsp. ruderalis</name>
    <dbReference type="NCBI Taxonomy" id="1480154"/>
    <lineage>
        <taxon>Eukaryota</taxon>
        <taxon>Viridiplantae</taxon>
        <taxon>Streptophyta</taxon>
        <taxon>Embryophyta</taxon>
        <taxon>Marchantiophyta</taxon>
        <taxon>Marchantiopsida</taxon>
        <taxon>Marchantiidae</taxon>
        <taxon>Marchantiales</taxon>
        <taxon>Marchantiaceae</taxon>
        <taxon>Marchantia</taxon>
    </lineage>
</organism>
<reference evidence="3" key="1">
    <citation type="submission" date="2016-03" db="EMBL/GenBank/DDBJ databases">
        <title>Mechanisms controlling the formation of the plant cell surface in tip-growing cells are functionally conserved among land plants.</title>
        <authorList>
            <person name="Honkanen S."/>
            <person name="Jones V.A."/>
            <person name="Morieri G."/>
            <person name="Champion C."/>
            <person name="Hetherington A.J."/>
            <person name="Kelly S."/>
            <person name="Saint-Marcoux D."/>
            <person name="Proust H."/>
            <person name="Prescott H."/>
            <person name="Dolan L."/>
        </authorList>
    </citation>
    <scope>NUCLEOTIDE SEQUENCE [LARGE SCALE GENOMIC DNA]</scope>
    <source>
        <tissue evidence="3">Whole gametophyte</tissue>
    </source>
</reference>
<dbReference type="EMBL" id="LVLJ01002837">
    <property type="protein sequence ID" value="OAE23450.1"/>
    <property type="molecule type" value="Genomic_DNA"/>
</dbReference>
<evidence type="ECO:0000313" key="4">
    <source>
        <dbReference type="Proteomes" id="UP000077202"/>
    </source>
</evidence>
<dbReference type="AlphaFoldDB" id="A0A176VRH1"/>
<name>A0A176VRH1_MARPO</name>
<gene>
    <name evidence="3" type="ORF">AXG93_285s1070</name>
</gene>
<feature type="compositionally biased region" description="Low complexity" evidence="2">
    <location>
        <begin position="224"/>
        <end position="234"/>
    </location>
</feature>
<feature type="region of interest" description="Disordered" evidence="2">
    <location>
        <begin position="224"/>
        <end position="254"/>
    </location>
</feature>
<evidence type="ECO:0000256" key="1">
    <source>
        <dbReference type="SAM" id="Coils"/>
    </source>
</evidence>
<feature type="coiled-coil region" evidence="1">
    <location>
        <begin position="360"/>
        <end position="387"/>
    </location>
</feature>
<proteinExistence type="predicted"/>
<keyword evidence="1" id="KW-0175">Coiled coil</keyword>
<sequence>MKRPLSTATCSLGIEHGRYVMDRPSIDLHTSNRFDSLLKNAADFRANPSSLRAMREAWSRPHDETGGLEQKTQRNIDPHRGHALRALAVSEEQVLPTSPRRISRKLNVLRDQLASAPASLHGHLHSACYEALLKSGDLTSHRPRPKLDARALSMRSGSAPNSPRSALLIQHSNTVHHTPVCGRAPPRPRSRASRAAAEAAVAREKLRSAPAALYSHDDLGQFGTSTVPSTSRTRSCLHGKLRNGSPFRQQRPYSALKRPLTLEEEQLRARCPGTRRAKSVTFDCKPTSPYNCKMSNRENKSQSFRGLNYTGVTGRSGTPLDVEFMELKAKNSLKRASDEPEPLVRRSDLHQDALHFASTLDLLCQEVEAQQKRCARLTRSLQQQKDMLRLIKRNKGRRPFTCDNINSRTMRTKKARLINARSVRHPDVERLDVGHTTCIVARSTTCQPSHLLAYAKNCVKNRLLGHAGSPAAS</sequence>
<keyword evidence="4" id="KW-1185">Reference proteome</keyword>
<dbReference type="Proteomes" id="UP000077202">
    <property type="component" value="Unassembled WGS sequence"/>
</dbReference>
<evidence type="ECO:0000256" key="2">
    <source>
        <dbReference type="SAM" id="MobiDB-lite"/>
    </source>
</evidence>
<protein>
    <submittedName>
        <fullName evidence="3">Uncharacterized protein</fullName>
    </submittedName>
</protein>
<evidence type="ECO:0000313" key="3">
    <source>
        <dbReference type="EMBL" id="OAE23450.1"/>
    </source>
</evidence>
<accession>A0A176VRH1</accession>
<comment type="caution">
    <text evidence="3">The sequence shown here is derived from an EMBL/GenBank/DDBJ whole genome shotgun (WGS) entry which is preliminary data.</text>
</comment>